<evidence type="ECO:0000313" key="2">
    <source>
        <dbReference type="EMBL" id="MEA5122330.1"/>
    </source>
</evidence>
<protein>
    <submittedName>
        <fullName evidence="3">Uncharacterized protein</fullName>
    </submittedName>
</protein>
<organism evidence="3 4">
    <name type="scientific">Xanthomonas floridensis</name>
    <dbReference type="NCBI Taxonomy" id="1843580"/>
    <lineage>
        <taxon>Bacteria</taxon>
        <taxon>Pseudomonadati</taxon>
        <taxon>Pseudomonadota</taxon>
        <taxon>Gammaproteobacteria</taxon>
        <taxon>Lysobacterales</taxon>
        <taxon>Lysobacteraceae</taxon>
        <taxon>Xanthomonas</taxon>
    </lineage>
</organism>
<dbReference type="AlphaFoldDB" id="A0A1A9M8U5"/>
<comment type="caution">
    <text evidence="3">The sequence shown here is derived from an EMBL/GenBank/DDBJ whole genome shotgun (WGS) entry which is preliminary data.</text>
</comment>
<dbReference type="PROSITE" id="PS51257">
    <property type="entry name" value="PROKAR_LIPOPROTEIN"/>
    <property type="match status" value="1"/>
</dbReference>
<evidence type="ECO:0000313" key="5">
    <source>
        <dbReference type="Proteomes" id="UP001303614"/>
    </source>
</evidence>
<dbReference type="OrthoDB" id="6050619at2"/>
<feature type="signal peptide" evidence="1">
    <location>
        <begin position="1"/>
        <end position="22"/>
    </location>
</feature>
<dbReference type="EMBL" id="LXNG01000023">
    <property type="protein sequence ID" value="OAG66934.1"/>
    <property type="molecule type" value="Genomic_DNA"/>
</dbReference>
<reference evidence="2 5" key="2">
    <citation type="submission" date="2023-12" db="EMBL/GenBank/DDBJ databases">
        <title>Genome sequencing of Xanthomonas floridensis.</title>
        <authorList>
            <person name="Greer S."/>
            <person name="Harrison J."/>
            <person name="Grant M."/>
            <person name="Vicente J."/>
            <person name="Studholme D."/>
        </authorList>
    </citation>
    <scope>NUCLEOTIDE SEQUENCE [LARGE SCALE GENOMIC DNA]</scope>
    <source>
        <strain evidence="2 5">WHRI 8848</strain>
    </source>
</reference>
<keyword evidence="1" id="KW-0732">Signal</keyword>
<name>A0A1A9M8U5_9XANT</name>
<evidence type="ECO:0000256" key="1">
    <source>
        <dbReference type="SAM" id="SignalP"/>
    </source>
</evidence>
<evidence type="ECO:0000313" key="4">
    <source>
        <dbReference type="Proteomes" id="UP000077659"/>
    </source>
</evidence>
<accession>A0A1A9M8U5</accession>
<sequence>MKGIVSASMVLVSVLLSGCVGGTPDCGDGKTMDLIHDVIVKAVEKRVTWYENSAEAKKYMDMFNVEAFRKIPDNYEVSKIRVLSYDKDTDVYECEASITYDYQPGRERNFRYRVETDQGDSQTLLSYEKSMLGPIF</sequence>
<dbReference type="RefSeq" id="WP_064509770.1">
    <property type="nucleotide sequence ID" value="NZ_JAYFSN010000028.1"/>
</dbReference>
<proteinExistence type="predicted"/>
<keyword evidence="5" id="KW-1185">Reference proteome</keyword>
<gene>
    <name evidence="3" type="ORF">A7D17_04255</name>
    <name evidence="2" type="ORF">VB146_00250</name>
</gene>
<evidence type="ECO:0000313" key="3">
    <source>
        <dbReference type="EMBL" id="OAG66934.1"/>
    </source>
</evidence>
<feature type="chain" id="PRO_5008392799" evidence="1">
    <location>
        <begin position="23"/>
        <end position="136"/>
    </location>
</feature>
<dbReference type="EMBL" id="JAYFSO010000001">
    <property type="protein sequence ID" value="MEA5122330.1"/>
    <property type="molecule type" value="Genomic_DNA"/>
</dbReference>
<dbReference type="Proteomes" id="UP000077659">
    <property type="component" value="Unassembled WGS sequence"/>
</dbReference>
<reference evidence="3 4" key="1">
    <citation type="submission" date="2016-05" db="EMBL/GenBank/DDBJ databases">
        <title>Pathogenic, phenotypic and molecular characterisation of Xanthomonas nasturtii sp. nov. and Xanthomonas floridensis sp. nov., new species of Xanthomonas associated with watercress production in Florida.</title>
        <authorList>
            <person name="Vicente J.G."/>
            <person name="Rothwell S."/>
            <person name="Holub E.B."/>
            <person name="Studholme D.J."/>
        </authorList>
    </citation>
    <scope>NUCLEOTIDE SEQUENCE [LARGE SCALE GENOMIC DNA]</scope>
    <source>
        <strain evidence="3 4">WHRI 8848</strain>
    </source>
</reference>
<dbReference type="Proteomes" id="UP001303614">
    <property type="component" value="Unassembled WGS sequence"/>
</dbReference>